<organism evidence="2 3">
    <name type="scientific">Streptomyces ipomoeae</name>
    <dbReference type="NCBI Taxonomy" id="103232"/>
    <lineage>
        <taxon>Bacteria</taxon>
        <taxon>Bacillati</taxon>
        <taxon>Actinomycetota</taxon>
        <taxon>Actinomycetes</taxon>
        <taxon>Kitasatosporales</taxon>
        <taxon>Streptomycetaceae</taxon>
        <taxon>Streptomyces</taxon>
    </lineage>
</organism>
<dbReference type="AlphaFoldDB" id="A0AAE9AZ61"/>
<evidence type="ECO:0000313" key="2">
    <source>
        <dbReference type="EMBL" id="TQE28253.1"/>
    </source>
</evidence>
<comment type="caution">
    <text evidence="2">The sequence shown here is derived from an EMBL/GenBank/DDBJ whole genome shotgun (WGS) entry which is preliminary data.</text>
</comment>
<gene>
    <name evidence="2" type="ORF">Sipo8835_26210</name>
</gene>
<dbReference type="EMBL" id="SPAZ01000214">
    <property type="protein sequence ID" value="TQE28253.1"/>
    <property type="molecule type" value="Genomic_DNA"/>
</dbReference>
<evidence type="ECO:0000256" key="1">
    <source>
        <dbReference type="SAM" id="MobiDB-lite"/>
    </source>
</evidence>
<dbReference type="RefSeq" id="WP_141583974.1">
    <property type="nucleotide sequence ID" value="NZ_SPAZ01000214.1"/>
</dbReference>
<proteinExistence type="predicted"/>
<dbReference type="Proteomes" id="UP000318720">
    <property type="component" value="Unassembled WGS sequence"/>
</dbReference>
<sequence length="104" mass="11054">MGARLAAAVHIQHPATREPIVLQPGEEPEPEVAGLITNPDAWEDGILPELPVPEEPDAARVPEPRAVTEPTQEPSPATVDTPKPEPAPTPATAPRTRTRKTGPE</sequence>
<evidence type="ECO:0000313" key="3">
    <source>
        <dbReference type="Proteomes" id="UP000318720"/>
    </source>
</evidence>
<protein>
    <submittedName>
        <fullName evidence="2">Uncharacterized protein</fullName>
    </submittedName>
</protein>
<reference evidence="2 3" key="1">
    <citation type="submission" date="2019-03" db="EMBL/GenBank/DDBJ databases">
        <title>Comparative genomic analyses of the sweetpotato soil rot pathogen, Streptomyces ipomoeae.</title>
        <authorList>
            <person name="Ruschel Soares N."/>
            <person name="Badger J.H."/>
            <person name="Huguet-Tapia J.C."/>
            <person name="Clark C.A."/>
            <person name="Pettis G.S."/>
        </authorList>
    </citation>
    <scope>NUCLEOTIDE SEQUENCE [LARGE SCALE GENOMIC DNA]</scope>
    <source>
        <strain evidence="2 3">88-35</strain>
    </source>
</reference>
<accession>A0AAE9AZ61</accession>
<name>A0AAE9AZ61_9ACTN</name>
<feature type="region of interest" description="Disordered" evidence="1">
    <location>
        <begin position="1"/>
        <end position="104"/>
    </location>
</feature>